<dbReference type="InterPro" id="IPR000477">
    <property type="entry name" value="RT_dom"/>
</dbReference>
<dbReference type="InterPro" id="IPR043502">
    <property type="entry name" value="DNA/RNA_pol_sf"/>
</dbReference>
<feature type="region of interest" description="Disordered" evidence="2">
    <location>
        <begin position="744"/>
        <end position="832"/>
    </location>
</feature>
<feature type="compositionally biased region" description="Basic residues" evidence="2">
    <location>
        <begin position="379"/>
        <end position="391"/>
    </location>
</feature>
<dbReference type="PANTHER" id="PTHR37984:SF5">
    <property type="entry name" value="PROTEIN NYNRIN-LIKE"/>
    <property type="match status" value="1"/>
</dbReference>
<evidence type="ECO:0000259" key="3">
    <source>
        <dbReference type="PROSITE" id="PS50994"/>
    </source>
</evidence>
<feature type="compositionally biased region" description="Low complexity" evidence="2">
    <location>
        <begin position="810"/>
        <end position="832"/>
    </location>
</feature>
<accession>A0A6H5HTD8</accession>
<sequence>MAVSRTSQQEPADSHMIAQRLAALEAQMAQVVAQLSYSNRRNSQQRGRSSGRRRDGSQHRGRSRSPDTPKICWYHTGSMAKMPNAVPCRARSTHRSCKKTIKPSSDTGTRTPGRRFTPAYTRYAHSPVKIQNLPVKHSIVTSGPPVAERPRRLTGERLAAAKEAFDDLLKKGIIRPSNSQWASPLHLVPKSNSTWRVTGDYRRLNACTVPDMYPLPIIEDLLQESPGNVFSTVDLQKAFYQIPVAEEDIEKTAVTTPFGLFEFLGTSLGLRNSAQSHATHDEPHLAKLTVRQGIHRRYFRRVIVARRTSRTPAAAFHHAQRGKFEVERTEVHLWQARRESIPRIPGDTRWFFTTRRKNSSNREVRQADGRHRTSPISRCNKKRTKSSRTHKPSQSFNLQQIVLDGYEIWCDVAHGSVRPYLPARLRRAAYEIKHLPAHPGVKATARAVAESFVWPGVRKEVSSWTRCCNACQLSKVSRHNRSALGRFTEPDNRFEHIHIDLIKLPLVNEMQYCLTIIDRFSRWPMAIPLRDMQANTVAQAMLQWISAHGAPIFITSDRGAQFESTLFTELAKMIGTSLVRTTSYHPMSNGMIERFHRTLKAALKCSTQPWTEALPSVMLGLRTSYKEDLKASPAEMLYGTTLRIPGDFFLASSPIADKSTFVRSLRQLFKSLKPVPASRHTTRKPFVFAELNACSHVFKRIDRIRKPLEPPYSGPHRIVKRIDQRTYEIEINGEAQVVSTDQLKPAHMQQDDCAAPPAPPQLSERQPASEISIEHRDQPSDSPEARTRHVSFASQPSLLTGGGVDVAPQSTARVTRASARRAASAAARGGNC</sequence>
<dbReference type="OrthoDB" id="7695055at2759"/>
<dbReference type="InterPro" id="IPR036397">
    <property type="entry name" value="RNaseH_sf"/>
</dbReference>
<protein>
    <recommendedName>
        <fullName evidence="1">RNA-directed DNA polymerase</fullName>
        <ecNumber evidence="1">2.7.7.49</ecNumber>
    </recommendedName>
</protein>
<proteinExistence type="predicted"/>
<dbReference type="CDD" id="cd01647">
    <property type="entry name" value="RT_LTR"/>
    <property type="match status" value="1"/>
</dbReference>
<evidence type="ECO:0000256" key="2">
    <source>
        <dbReference type="SAM" id="MobiDB-lite"/>
    </source>
</evidence>
<dbReference type="GO" id="GO:0003676">
    <property type="term" value="F:nucleic acid binding"/>
    <property type="evidence" value="ECO:0007669"/>
    <property type="project" value="InterPro"/>
</dbReference>
<gene>
    <name evidence="4" type="ORF">TBRA_LOCUS301</name>
</gene>
<feature type="compositionally biased region" description="Basic and acidic residues" evidence="2">
    <location>
        <begin position="772"/>
        <end position="787"/>
    </location>
</feature>
<organism evidence="4 5">
    <name type="scientific">Trichogramma brassicae</name>
    <dbReference type="NCBI Taxonomy" id="86971"/>
    <lineage>
        <taxon>Eukaryota</taxon>
        <taxon>Metazoa</taxon>
        <taxon>Ecdysozoa</taxon>
        <taxon>Arthropoda</taxon>
        <taxon>Hexapoda</taxon>
        <taxon>Insecta</taxon>
        <taxon>Pterygota</taxon>
        <taxon>Neoptera</taxon>
        <taxon>Endopterygota</taxon>
        <taxon>Hymenoptera</taxon>
        <taxon>Apocrita</taxon>
        <taxon>Proctotrupomorpha</taxon>
        <taxon>Chalcidoidea</taxon>
        <taxon>Trichogrammatidae</taxon>
        <taxon>Trichogramma</taxon>
    </lineage>
</organism>
<feature type="compositionally biased region" description="Basic and acidic residues" evidence="2">
    <location>
        <begin position="360"/>
        <end position="371"/>
    </location>
</feature>
<name>A0A6H5HTD8_9HYME</name>
<feature type="compositionally biased region" description="Low complexity" evidence="2">
    <location>
        <begin position="107"/>
        <end position="117"/>
    </location>
</feature>
<dbReference type="Proteomes" id="UP000479190">
    <property type="component" value="Unassembled WGS sequence"/>
</dbReference>
<dbReference type="SUPFAM" id="SSF56672">
    <property type="entry name" value="DNA/RNA polymerases"/>
    <property type="match status" value="1"/>
</dbReference>
<dbReference type="SUPFAM" id="SSF53098">
    <property type="entry name" value="Ribonuclease H-like"/>
    <property type="match status" value="1"/>
</dbReference>
<dbReference type="Pfam" id="PF00665">
    <property type="entry name" value="rve"/>
    <property type="match status" value="1"/>
</dbReference>
<dbReference type="Pfam" id="PF17921">
    <property type="entry name" value="Integrase_H2C2"/>
    <property type="match status" value="1"/>
</dbReference>
<dbReference type="GO" id="GO:0015074">
    <property type="term" value="P:DNA integration"/>
    <property type="evidence" value="ECO:0007669"/>
    <property type="project" value="InterPro"/>
</dbReference>
<evidence type="ECO:0000313" key="5">
    <source>
        <dbReference type="Proteomes" id="UP000479190"/>
    </source>
</evidence>
<dbReference type="PROSITE" id="PS50994">
    <property type="entry name" value="INTEGRASE"/>
    <property type="match status" value="1"/>
</dbReference>
<dbReference type="Gene3D" id="3.10.10.10">
    <property type="entry name" value="HIV Type 1 Reverse Transcriptase, subunit A, domain 1"/>
    <property type="match status" value="1"/>
</dbReference>
<feature type="region of interest" description="Disordered" evidence="2">
    <location>
        <begin position="357"/>
        <end position="393"/>
    </location>
</feature>
<feature type="region of interest" description="Disordered" evidence="2">
    <location>
        <begin position="93"/>
        <end position="117"/>
    </location>
</feature>
<dbReference type="Gene3D" id="3.30.70.270">
    <property type="match status" value="1"/>
</dbReference>
<reference evidence="4 5" key="1">
    <citation type="submission" date="2020-02" db="EMBL/GenBank/DDBJ databases">
        <authorList>
            <person name="Ferguson B K."/>
        </authorList>
    </citation>
    <scope>NUCLEOTIDE SEQUENCE [LARGE SCALE GENOMIC DNA]</scope>
</reference>
<dbReference type="FunFam" id="3.30.420.10:FF:000032">
    <property type="entry name" value="Retrovirus-related Pol polyprotein from transposon 297-like Protein"/>
    <property type="match status" value="1"/>
</dbReference>
<dbReference type="InterPro" id="IPR043128">
    <property type="entry name" value="Rev_trsase/Diguanyl_cyclase"/>
</dbReference>
<evidence type="ECO:0000256" key="1">
    <source>
        <dbReference type="ARBA" id="ARBA00012493"/>
    </source>
</evidence>
<evidence type="ECO:0000313" key="4">
    <source>
        <dbReference type="EMBL" id="CAB0028071.1"/>
    </source>
</evidence>
<dbReference type="Gene3D" id="3.30.420.10">
    <property type="entry name" value="Ribonuclease H-like superfamily/Ribonuclease H"/>
    <property type="match status" value="1"/>
</dbReference>
<dbReference type="PANTHER" id="PTHR37984">
    <property type="entry name" value="PROTEIN CBG26694"/>
    <property type="match status" value="1"/>
</dbReference>
<dbReference type="EC" id="2.7.7.49" evidence="1"/>
<dbReference type="Pfam" id="PF00078">
    <property type="entry name" value="RVT_1"/>
    <property type="match status" value="1"/>
</dbReference>
<dbReference type="InterPro" id="IPR041588">
    <property type="entry name" value="Integrase_H2C2"/>
</dbReference>
<feature type="compositionally biased region" description="Low complexity" evidence="2">
    <location>
        <begin position="38"/>
        <end position="48"/>
    </location>
</feature>
<dbReference type="EMBL" id="CADCXV010000069">
    <property type="protein sequence ID" value="CAB0028071.1"/>
    <property type="molecule type" value="Genomic_DNA"/>
</dbReference>
<dbReference type="Gene3D" id="1.10.340.70">
    <property type="match status" value="1"/>
</dbReference>
<dbReference type="GO" id="GO:0042575">
    <property type="term" value="C:DNA polymerase complex"/>
    <property type="evidence" value="ECO:0007669"/>
    <property type="project" value="UniProtKB-ARBA"/>
</dbReference>
<dbReference type="GO" id="GO:0003964">
    <property type="term" value="F:RNA-directed DNA polymerase activity"/>
    <property type="evidence" value="ECO:0007669"/>
    <property type="project" value="UniProtKB-EC"/>
</dbReference>
<dbReference type="InterPro" id="IPR012337">
    <property type="entry name" value="RNaseH-like_sf"/>
</dbReference>
<dbReference type="InterPro" id="IPR001584">
    <property type="entry name" value="Integrase_cat-core"/>
</dbReference>
<dbReference type="InterPro" id="IPR050951">
    <property type="entry name" value="Retrovirus_Pol_polyprotein"/>
</dbReference>
<keyword evidence="5" id="KW-1185">Reference proteome</keyword>
<feature type="domain" description="Integrase catalytic" evidence="3">
    <location>
        <begin position="486"/>
        <end position="653"/>
    </location>
</feature>
<dbReference type="AlphaFoldDB" id="A0A6H5HTD8"/>
<feature type="region of interest" description="Disordered" evidence="2">
    <location>
        <begin position="36"/>
        <end position="71"/>
    </location>
</feature>